<evidence type="ECO:0000256" key="1">
    <source>
        <dbReference type="ARBA" id="ARBA00004752"/>
    </source>
</evidence>
<reference evidence="12 13" key="1">
    <citation type="submission" date="2020-01" db="EMBL/GenBank/DDBJ databases">
        <title>Jiella pacifica sp. nov.</title>
        <authorList>
            <person name="Xue Z."/>
            <person name="Zhu S."/>
            <person name="Chen J."/>
            <person name="Yang J."/>
        </authorList>
    </citation>
    <scope>NUCLEOTIDE SEQUENCE [LARGE SCALE GENOMIC DNA]</scope>
    <source>
        <strain evidence="12 13">40Bstr34</strain>
    </source>
</reference>
<protein>
    <submittedName>
        <fullName evidence="12">L,D-transpeptidase family protein</fullName>
    </submittedName>
</protein>
<dbReference type="InterPro" id="IPR050979">
    <property type="entry name" value="LD-transpeptidase"/>
</dbReference>
<evidence type="ECO:0000259" key="11">
    <source>
        <dbReference type="PROSITE" id="PS52029"/>
    </source>
</evidence>
<comment type="pathway">
    <text evidence="1 9">Cell wall biogenesis; peptidoglycan biosynthesis.</text>
</comment>
<organism evidence="12 13">
    <name type="scientific">Jiella pacifica</name>
    <dbReference type="NCBI Taxonomy" id="2696469"/>
    <lineage>
        <taxon>Bacteria</taxon>
        <taxon>Pseudomonadati</taxon>
        <taxon>Pseudomonadota</taxon>
        <taxon>Alphaproteobacteria</taxon>
        <taxon>Hyphomicrobiales</taxon>
        <taxon>Aurantimonadaceae</taxon>
        <taxon>Jiella</taxon>
    </lineage>
</organism>
<dbReference type="FunFam" id="2.40.440.10:FF:000002">
    <property type="entry name" value="L,D-transpeptidase ErfK/SrfK"/>
    <property type="match status" value="1"/>
</dbReference>
<dbReference type="GO" id="GO:0005576">
    <property type="term" value="C:extracellular region"/>
    <property type="evidence" value="ECO:0007669"/>
    <property type="project" value="TreeGrafter"/>
</dbReference>
<sequence>MSPSRAPTAAVLAVIALALSGCSTVAGVGRTALAYAAPGPLDARYAGFEEDGHRVPAIPDRYLGNDMTRREVAYFGPEEPGTIIVDPAAHALYLVLDGGKAMRYRVGVGKAGFAFSGRATVARKADWPGWTPTSNMLRREPDRFGPYAGGLAGGVGNPLGARALYLYRGGRDTYYRIHGTNDPSSIGHSVSSGCIRMFNQDVVDLERRVAPGAQVIVRAAGASV</sequence>
<keyword evidence="7 9" id="KW-0573">Peptidoglycan synthesis</keyword>
<comment type="caution">
    <text evidence="12">The sequence shown here is derived from an EMBL/GenBank/DDBJ whole genome shotgun (WGS) entry which is preliminary data.</text>
</comment>
<evidence type="ECO:0000256" key="8">
    <source>
        <dbReference type="ARBA" id="ARBA00023316"/>
    </source>
</evidence>
<keyword evidence="8 9" id="KW-0961">Cell wall biogenesis/degradation</keyword>
<proteinExistence type="inferred from homology"/>
<name>A0A6N9TCG1_9HYPH</name>
<dbReference type="PROSITE" id="PS52029">
    <property type="entry name" value="LD_TPASE"/>
    <property type="match status" value="1"/>
</dbReference>
<dbReference type="InterPro" id="IPR005490">
    <property type="entry name" value="LD_TPept_cat_dom"/>
</dbReference>
<evidence type="ECO:0000256" key="10">
    <source>
        <dbReference type="SAM" id="SignalP"/>
    </source>
</evidence>
<dbReference type="CDD" id="cd16913">
    <property type="entry name" value="YkuD_like"/>
    <property type="match status" value="1"/>
</dbReference>
<evidence type="ECO:0000313" key="13">
    <source>
        <dbReference type="Proteomes" id="UP000469011"/>
    </source>
</evidence>
<dbReference type="AlphaFoldDB" id="A0A6N9TCG1"/>
<keyword evidence="6 9" id="KW-0133">Cell shape</keyword>
<keyword evidence="4" id="KW-0808">Transferase</keyword>
<dbReference type="Pfam" id="PF03734">
    <property type="entry name" value="YkuD"/>
    <property type="match status" value="1"/>
</dbReference>
<comment type="similarity">
    <text evidence="2">Belongs to the YkuD family.</text>
</comment>
<keyword evidence="5" id="KW-0378">Hydrolase</keyword>
<dbReference type="PANTHER" id="PTHR30582:SF24">
    <property type="entry name" value="L,D-TRANSPEPTIDASE ERFK_SRFK-RELATED"/>
    <property type="match status" value="1"/>
</dbReference>
<dbReference type="GO" id="GO:0071972">
    <property type="term" value="F:peptidoglycan L,D-transpeptidase activity"/>
    <property type="evidence" value="ECO:0007669"/>
    <property type="project" value="TreeGrafter"/>
</dbReference>
<evidence type="ECO:0000313" key="12">
    <source>
        <dbReference type="EMBL" id="NDW06578.1"/>
    </source>
</evidence>
<dbReference type="EMBL" id="JAAAMG010000018">
    <property type="protein sequence ID" value="NDW06578.1"/>
    <property type="molecule type" value="Genomic_DNA"/>
</dbReference>
<evidence type="ECO:0000256" key="2">
    <source>
        <dbReference type="ARBA" id="ARBA00005992"/>
    </source>
</evidence>
<dbReference type="Gene3D" id="2.40.440.10">
    <property type="entry name" value="L,D-transpeptidase catalytic domain-like"/>
    <property type="match status" value="1"/>
</dbReference>
<dbReference type="PANTHER" id="PTHR30582">
    <property type="entry name" value="L,D-TRANSPEPTIDASE"/>
    <property type="match status" value="1"/>
</dbReference>
<keyword evidence="10" id="KW-0732">Signal</keyword>
<feature type="domain" description="L,D-TPase catalytic" evidence="11">
    <location>
        <begin position="81"/>
        <end position="218"/>
    </location>
</feature>
<keyword evidence="3" id="KW-0328">Glycosyltransferase</keyword>
<evidence type="ECO:0000256" key="7">
    <source>
        <dbReference type="ARBA" id="ARBA00022984"/>
    </source>
</evidence>
<evidence type="ECO:0000256" key="3">
    <source>
        <dbReference type="ARBA" id="ARBA00022676"/>
    </source>
</evidence>
<dbReference type="SUPFAM" id="SSF141523">
    <property type="entry name" value="L,D-transpeptidase catalytic domain-like"/>
    <property type="match status" value="1"/>
</dbReference>
<dbReference type="InterPro" id="IPR038063">
    <property type="entry name" value="Transpep_catalytic_dom"/>
</dbReference>
<evidence type="ECO:0000256" key="9">
    <source>
        <dbReference type="PROSITE-ProRule" id="PRU01373"/>
    </source>
</evidence>
<dbReference type="Proteomes" id="UP000469011">
    <property type="component" value="Unassembled WGS sequence"/>
</dbReference>
<dbReference type="GO" id="GO:0016757">
    <property type="term" value="F:glycosyltransferase activity"/>
    <property type="evidence" value="ECO:0007669"/>
    <property type="project" value="UniProtKB-KW"/>
</dbReference>
<dbReference type="PROSITE" id="PS51257">
    <property type="entry name" value="PROKAR_LIPOPROTEIN"/>
    <property type="match status" value="1"/>
</dbReference>
<feature type="active site" description="Nucleophile" evidence="9">
    <location>
        <position position="194"/>
    </location>
</feature>
<evidence type="ECO:0000256" key="4">
    <source>
        <dbReference type="ARBA" id="ARBA00022679"/>
    </source>
</evidence>
<accession>A0A6N9TCG1</accession>
<dbReference type="GO" id="GO:0008360">
    <property type="term" value="P:regulation of cell shape"/>
    <property type="evidence" value="ECO:0007669"/>
    <property type="project" value="UniProtKB-UniRule"/>
</dbReference>
<feature type="chain" id="PRO_5026870199" evidence="10">
    <location>
        <begin position="27"/>
        <end position="224"/>
    </location>
</feature>
<evidence type="ECO:0000256" key="6">
    <source>
        <dbReference type="ARBA" id="ARBA00022960"/>
    </source>
</evidence>
<feature type="active site" description="Proton donor/acceptor" evidence="9">
    <location>
        <position position="178"/>
    </location>
</feature>
<feature type="signal peptide" evidence="10">
    <location>
        <begin position="1"/>
        <end position="26"/>
    </location>
</feature>
<dbReference type="GO" id="GO:0018104">
    <property type="term" value="P:peptidoglycan-protein cross-linking"/>
    <property type="evidence" value="ECO:0007669"/>
    <property type="project" value="TreeGrafter"/>
</dbReference>
<dbReference type="RefSeq" id="WP_163465077.1">
    <property type="nucleotide sequence ID" value="NZ_JAAAMG010000018.1"/>
</dbReference>
<gene>
    <name evidence="12" type="ORF">GTK09_19345</name>
</gene>
<dbReference type="GO" id="GO:0071555">
    <property type="term" value="P:cell wall organization"/>
    <property type="evidence" value="ECO:0007669"/>
    <property type="project" value="UniProtKB-UniRule"/>
</dbReference>
<evidence type="ECO:0000256" key="5">
    <source>
        <dbReference type="ARBA" id="ARBA00022801"/>
    </source>
</evidence>
<keyword evidence="13" id="KW-1185">Reference proteome</keyword>
<dbReference type="UniPathway" id="UPA00219"/>